<proteinExistence type="predicted"/>
<accession>A0AAD7QCT0</accession>
<evidence type="ECO:0000313" key="2">
    <source>
        <dbReference type="Proteomes" id="UP001163823"/>
    </source>
</evidence>
<evidence type="ECO:0000313" key="1">
    <source>
        <dbReference type="EMBL" id="KAJ7979144.1"/>
    </source>
</evidence>
<dbReference type="Proteomes" id="UP001163823">
    <property type="component" value="Chromosome 2"/>
</dbReference>
<keyword evidence="2" id="KW-1185">Reference proteome</keyword>
<protein>
    <submittedName>
        <fullName evidence="1">Uncharacterized protein</fullName>
    </submittedName>
</protein>
<dbReference type="AlphaFoldDB" id="A0AAD7QCT0"/>
<organism evidence="1 2">
    <name type="scientific">Quillaja saponaria</name>
    <name type="common">Soap bark tree</name>
    <dbReference type="NCBI Taxonomy" id="32244"/>
    <lineage>
        <taxon>Eukaryota</taxon>
        <taxon>Viridiplantae</taxon>
        <taxon>Streptophyta</taxon>
        <taxon>Embryophyta</taxon>
        <taxon>Tracheophyta</taxon>
        <taxon>Spermatophyta</taxon>
        <taxon>Magnoliopsida</taxon>
        <taxon>eudicotyledons</taxon>
        <taxon>Gunneridae</taxon>
        <taxon>Pentapetalae</taxon>
        <taxon>rosids</taxon>
        <taxon>fabids</taxon>
        <taxon>Fabales</taxon>
        <taxon>Quillajaceae</taxon>
        <taxon>Quillaja</taxon>
    </lineage>
</organism>
<comment type="caution">
    <text evidence="1">The sequence shown here is derived from an EMBL/GenBank/DDBJ whole genome shotgun (WGS) entry which is preliminary data.</text>
</comment>
<gene>
    <name evidence="1" type="ORF">O6P43_002574</name>
</gene>
<dbReference type="KEGG" id="qsa:O6P43_002574"/>
<dbReference type="EMBL" id="JARAOO010000002">
    <property type="protein sequence ID" value="KAJ7979144.1"/>
    <property type="molecule type" value="Genomic_DNA"/>
</dbReference>
<sequence>METQLATPYGRTQGKVTPKVGRLGFERNYHQAVQGSANLRCILYRLKPHHRLYSLPCYRDFLLGSLTRILS</sequence>
<name>A0AAD7QCT0_QUISA</name>
<reference evidence="1" key="1">
    <citation type="journal article" date="2023" name="Science">
        <title>Elucidation of the pathway for biosynthesis of saponin adjuvants from the soapbark tree.</title>
        <authorList>
            <person name="Reed J."/>
            <person name="Orme A."/>
            <person name="El-Demerdash A."/>
            <person name="Owen C."/>
            <person name="Martin L.B.B."/>
            <person name="Misra R.C."/>
            <person name="Kikuchi S."/>
            <person name="Rejzek M."/>
            <person name="Martin A.C."/>
            <person name="Harkess A."/>
            <person name="Leebens-Mack J."/>
            <person name="Louveau T."/>
            <person name="Stephenson M.J."/>
            <person name="Osbourn A."/>
        </authorList>
    </citation>
    <scope>NUCLEOTIDE SEQUENCE</scope>
    <source>
        <strain evidence="1">S10</strain>
    </source>
</reference>